<keyword evidence="2 9" id="KW-0812">Transmembrane</keyword>
<keyword evidence="3" id="KW-0479">Metal-binding</keyword>
<dbReference type="EMBL" id="MNCJ02000327">
    <property type="protein sequence ID" value="KAF5776804.1"/>
    <property type="molecule type" value="Genomic_DNA"/>
</dbReference>
<dbReference type="UniPathway" id="UPA00143"/>
<reference evidence="10 12" key="1">
    <citation type="journal article" date="2017" name="Nature">
        <title>The sunflower genome provides insights into oil metabolism, flowering and Asterid evolution.</title>
        <authorList>
            <person name="Badouin H."/>
            <person name="Gouzy J."/>
            <person name="Grassa C.J."/>
            <person name="Murat F."/>
            <person name="Staton S.E."/>
            <person name="Cottret L."/>
            <person name="Lelandais-Briere C."/>
            <person name="Owens G.L."/>
            <person name="Carrere S."/>
            <person name="Mayjonade B."/>
            <person name="Legrand L."/>
            <person name="Gill N."/>
            <person name="Kane N.C."/>
            <person name="Bowers J.E."/>
            <person name="Hubner S."/>
            <person name="Bellec A."/>
            <person name="Berard A."/>
            <person name="Berges H."/>
            <person name="Blanchet N."/>
            <person name="Boniface M.C."/>
            <person name="Brunel D."/>
            <person name="Catrice O."/>
            <person name="Chaidir N."/>
            <person name="Claudel C."/>
            <person name="Donnadieu C."/>
            <person name="Faraut T."/>
            <person name="Fievet G."/>
            <person name="Helmstetter N."/>
            <person name="King M."/>
            <person name="Knapp S.J."/>
            <person name="Lai Z."/>
            <person name="Le Paslier M.C."/>
            <person name="Lippi Y."/>
            <person name="Lorenzon L."/>
            <person name="Mandel J.R."/>
            <person name="Marage G."/>
            <person name="Marchand G."/>
            <person name="Marquand E."/>
            <person name="Bret-Mestries E."/>
            <person name="Morien E."/>
            <person name="Nambeesan S."/>
            <person name="Nguyen T."/>
            <person name="Pegot-Espagnet P."/>
            <person name="Pouilly N."/>
            <person name="Raftis F."/>
            <person name="Sallet E."/>
            <person name="Schiex T."/>
            <person name="Thomas J."/>
            <person name="Vandecasteele C."/>
            <person name="Vares D."/>
            <person name="Vear F."/>
            <person name="Vautrin S."/>
            <person name="Crespi M."/>
            <person name="Mangin B."/>
            <person name="Burke J.M."/>
            <person name="Salse J."/>
            <person name="Munos S."/>
            <person name="Vincourt P."/>
            <person name="Rieseberg L.H."/>
            <person name="Langlade N.B."/>
        </authorList>
    </citation>
    <scope>NUCLEOTIDE SEQUENCE [LARGE SCALE GENOMIC DNA]</scope>
    <source>
        <strain evidence="12">cv. SF193</strain>
        <tissue evidence="10">Leaves</tissue>
    </source>
</reference>
<evidence type="ECO:0000256" key="2">
    <source>
        <dbReference type="ARBA" id="ARBA00022692"/>
    </source>
</evidence>
<keyword evidence="6 9" id="KW-1133">Transmembrane helix</keyword>
<reference evidence="10" key="3">
    <citation type="submission" date="2020-06" db="EMBL/GenBank/DDBJ databases">
        <title>Helianthus annuus Genome sequencing and assembly Release 2.</title>
        <authorList>
            <person name="Gouzy J."/>
            <person name="Langlade N."/>
            <person name="Munos S."/>
        </authorList>
    </citation>
    <scope>NUCLEOTIDE SEQUENCE</scope>
    <source>
        <tissue evidence="10">Leaves</tissue>
    </source>
</reference>
<evidence type="ECO:0000256" key="6">
    <source>
        <dbReference type="ARBA" id="ARBA00022989"/>
    </source>
</evidence>
<dbReference type="PANTHER" id="PTHR46539">
    <property type="entry name" value="E3 UBIQUITIN-PROTEIN LIGASE ATL42"/>
    <property type="match status" value="1"/>
</dbReference>
<protein>
    <submittedName>
        <fullName evidence="11">Putative zinc finger, RING/FYVE/PHD-type</fullName>
    </submittedName>
</protein>
<dbReference type="Proteomes" id="UP000215914">
    <property type="component" value="Chromosome 12"/>
</dbReference>
<organism evidence="11 12">
    <name type="scientific">Helianthus annuus</name>
    <name type="common">Common sunflower</name>
    <dbReference type="NCBI Taxonomy" id="4232"/>
    <lineage>
        <taxon>Eukaryota</taxon>
        <taxon>Viridiplantae</taxon>
        <taxon>Streptophyta</taxon>
        <taxon>Embryophyta</taxon>
        <taxon>Tracheophyta</taxon>
        <taxon>Spermatophyta</taxon>
        <taxon>Magnoliopsida</taxon>
        <taxon>eudicotyledons</taxon>
        <taxon>Gunneridae</taxon>
        <taxon>Pentapetalae</taxon>
        <taxon>asterids</taxon>
        <taxon>campanulids</taxon>
        <taxon>Asterales</taxon>
        <taxon>Asteraceae</taxon>
        <taxon>Asteroideae</taxon>
        <taxon>Heliantheae alliance</taxon>
        <taxon>Heliantheae</taxon>
        <taxon>Helianthus</taxon>
    </lineage>
</organism>
<evidence type="ECO:0000256" key="1">
    <source>
        <dbReference type="ARBA" id="ARBA00004370"/>
    </source>
</evidence>
<accession>A0A251SZE0</accession>
<comment type="similarity">
    <text evidence="8">Belongs to the RING-type zinc finger family. ATL subfamily.</text>
</comment>
<evidence type="ECO:0000313" key="11">
    <source>
        <dbReference type="EMBL" id="OTG04237.1"/>
    </source>
</evidence>
<dbReference type="Gramene" id="mRNA:HanXRQr2_Chr12g0528331">
    <property type="protein sequence ID" value="CDS:HanXRQr2_Chr12g0528331.1"/>
    <property type="gene ID" value="HanXRQr2_Chr12g0528331"/>
</dbReference>
<keyword evidence="12" id="KW-1185">Reference proteome</keyword>
<evidence type="ECO:0000313" key="12">
    <source>
        <dbReference type="Proteomes" id="UP000215914"/>
    </source>
</evidence>
<evidence type="ECO:0000256" key="4">
    <source>
        <dbReference type="ARBA" id="ARBA00022771"/>
    </source>
</evidence>
<dbReference type="InParanoid" id="A0A251SZE0"/>
<dbReference type="GO" id="GO:0008270">
    <property type="term" value="F:zinc ion binding"/>
    <property type="evidence" value="ECO:0007669"/>
    <property type="project" value="UniProtKB-KW"/>
</dbReference>
<name>A0A251SZE0_HELAN</name>
<evidence type="ECO:0000256" key="5">
    <source>
        <dbReference type="ARBA" id="ARBA00022833"/>
    </source>
</evidence>
<keyword evidence="5" id="KW-0862">Zinc</keyword>
<comment type="subcellular location">
    <subcellularLocation>
        <location evidence="1">Membrane</location>
    </subcellularLocation>
</comment>
<keyword evidence="7 9" id="KW-0472">Membrane</keyword>
<dbReference type="GO" id="GO:0016567">
    <property type="term" value="P:protein ubiquitination"/>
    <property type="evidence" value="ECO:0007669"/>
    <property type="project" value="UniProtKB-UniPathway"/>
</dbReference>
<feature type="transmembrane region" description="Helical" evidence="9">
    <location>
        <begin position="12"/>
        <end position="32"/>
    </location>
</feature>
<dbReference type="PANTHER" id="PTHR46539:SF21">
    <property type="entry name" value="LOW QUALITY PROTEIN: RING-H2 FINGER PROTEIN ATL3-LIKE"/>
    <property type="match status" value="1"/>
</dbReference>
<dbReference type="GO" id="GO:0016020">
    <property type="term" value="C:membrane"/>
    <property type="evidence" value="ECO:0007669"/>
    <property type="project" value="UniProtKB-SubCell"/>
</dbReference>
<reference evidence="11" key="2">
    <citation type="submission" date="2017-02" db="EMBL/GenBank/DDBJ databases">
        <title>Sunflower complete genome.</title>
        <authorList>
            <person name="Langlade N."/>
            <person name="Munos S."/>
        </authorList>
    </citation>
    <scope>NUCLEOTIDE SEQUENCE [LARGE SCALE GENOMIC DNA]</scope>
    <source>
        <tissue evidence="11">Leaves</tissue>
    </source>
</reference>
<dbReference type="AlphaFoldDB" id="A0A251SZE0"/>
<evidence type="ECO:0000256" key="9">
    <source>
        <dbReference type="SAM" id="Phobius"/>
    </source>
</evidence>
<proteinExistence type="inferred from homology"/>
<gene>
    <name evidence="11" type="ORF">HannXRQ_Chr12g0360061</name>
    <name evidence="10" type="ORF">HanXRQr2_Chr12g0528331</name>
</gene>
<evidence type="ECO:0000256" key="3">
    <source>
        <dbReference type="ARBA" id="ARBA00022723"/>
    </source>
</evidence>
<evidence type="ECO:0000256" key="8">
    <source>
        <dbReference type="ARBA" id="ARBA00024209"/>
    </source>
</evidence>
<keyword evidence="4" id="KW-0863">Zinc-finger</keyword>
<evidence type="ECO:0000313" key="10">
    <source>
        <dbReference type="EMBL" id="KAF5776804.1"/>
    </source>
</evidence>
<evidence type="ECO:0000256" key="7">
    <source>
        <dbReference type="ARBA" id="ARBA00023136"/>
    </source>
</evidence>
<dbReference type="EMBL" id="CM007901">
    <property type="protein sequence ID" value="OTG04237.1"/>
    <property type="molecule type" value="Genomic_DNA"/>
</dbReference>
<sequence>MGNSMDLTKHTIFMWIMTAFIIIFFFFLVYYFSKQCQHTTEDTNNHVHERRGLDDTLLKTIRVIQFDPKSFKDGLQCAVCLSDVKEGDKIRVLP</sequence>